<keyword evidence="4" id="KW-1003">Cell membrane</keyword>
<evidence type="ECO:0000256" key="5">
    <source>
        <dbReference type="ARBA" id="ARBA00022692"/>
    </source>
</evidence>
<dbReference type="PANTHER" id="PTHR42810">
    <property type="entry name" value="PURINE PERMEASE C1399.01C-RELATED"/>
    <property type="match status" value="1"/>
</dbReference>
<evidence type="ECO:0000256" key="6">
    <source>
        <dbReference type="ARBA" id="ARBA00022989"/>
    </source>
</evidence>
<comment type="similarity">
    <text evidence="2">Belongs to the nucleobase:cation symporter-2 (NCS2) (TC 2.A.40) family.</text>
</comment>
<keyword evidence="7 9" id="KW-0472">Membrane</keyword>
<dbReference type="NCBIfam" id="TIGR00801">
    <property type="entry name" value="ncs2"/>
    <property type="match status" value="1"/>
</dbReference>
<gene>
    <name evidence="10" type="ORF">FNM00_14605</name>
</gene>
<dbReference type="GO" id="GO:0005886">
    <property type="term" value="C:plasma membrane"/>
    <property type="evidence" value="ECO:0007669"/>
    <property type="project" value="UniProtKB-SubCell"/>
</dbReference>
<feature type="transmembrane region" description="Helical" evidence="9">
    <location>
        <begin position="74"/>
        <end position="94"/>
    </location>
</feature>
<feature type="transmembrane region" description="Helical" evidence="9">
    <location>
        <begin position="185"/>
        <end position="204"/>
    </location>
</feature>
<accession>A0A554RWE8</accession>
<dbReference type="OrthoDB" id="9805749at2"/>
<comment type="subcellular location">
    <subcellularLocation>
        <location evidence="1">Cell membrane</location>
        <topology evidence="1">Multi-pass membrane protein</topology>
    </subcellularLocation>
</comment>
<organism evidence="10 11">
    <name type="scientific">Aeromicrobium piscarium</name>
    <dbReference type="NCBI Taxonomy" id="2590901"/>
    <lineage>
        <taxon>Bacteria</taxon>
        <taxon>Bacillati</taxon>
        <taxon>Actinomycetota</taxon>
        <taxon>Actinomycetes</taxon>
        <taxon>Propionibacteriales</taxon>
        <taxon>Nocardioidaceae</taxon>
        <taxon>Aeromicrobium</taxon>
    </lineage>
</organism>
<dbReference type="AlphaFoldDB" id="A0A554RWE8"/>
<feature type="transmembrane region" description="Helical" evidence="9">
    <location>
        <begin position="329"/>
        <end position="353"/>
    </location>
</feature>
<dbReference type="EMBL" id="VLNT01000014">
    <property type="protein sequence ID" value="TSD58426.1"/>
    <property type="molecule type" value="Genomic_DNA"/>
</dbReference>
<protein>
    <submittedName>
        <fullName evidence="10">Purine permease</fullName>
    </submittedName>
</protein>
<evidence type="ECO:0000256" key="4">
    <source>
        <dbReference type="ARBA" id="ARBA00022475"/>
    </source>
</evidence>
<dbReference type="InterPro" id="IPR017588">
    <property type="entry name" value="UacT-like"/>
</dbReference>
<dbReference type="PANTHER" id="PTHR42810:SF4">
    <property type="entry name" value="URIC ACID TRANSPORTER UACT"/>
    <property type="match status" value="1"/>
</dbReference>
<feature type="transmembrane region" description="Helical" evidence="9">
    <location>
        <begin position="155"/>
        <end position="179"/>
    </location>
</feature>
<dbReference type="Pfam" id="PF00860">
    <property type="entry name" value="Xan_ur_permease"/>
    <property type="match status" value="1"/>
</dbReference>
<feature type="region of interest" description="Disordered" evidence="8">
    <location>
        <begin position="451"/>
        <end position="473"/>
    </location>
</feature>
<dbReference type="NCBIfam" id="NF037981">
    <property type="entry name" value="NCS2_1"/>
    <property type="match status" value="1"/>
</dbReference>
<feature type="transmembrane region" description="Helical" evidence="9">
    <location>
        <begin position="360"/>
        <end position="384"/>
    </location>
</feature>
<proteinExistence type="inferred from homology"/>
<sequence length="473" mass="48828">MSQTEGSRGYPSIRKGPVSTNNSIHARYDIDEMPPWGEATLLGIQHVLVMMASNVTLPIVLATAIGATTGETAFLVQVALLVAGLTTFLQTVGFGPVGSRLPIVQGTSFGFLAVSIPLAQDYGIAAVFGGAIFAGVVQVALGFSLRWLQVLFPPLVSGIVVLVIGIGLLPTGMALFAGGNGSPDFGSFANLGLASLVLVIMLVLYRFGNGLIGASAVLISLVIGYLVAIPMGKVDFAEINEAKWFAIPTPLEFGLDFPVAALIAMGAMAIATSVETIGDLSAVTKSGAGREVTKKEMSGGVIADGVSTAFASLFSALPNTTFGQNVGLVAFTGVMSRHVVSIGAAFLVFLGLFPKLATLIALMPSSVIGGAAVVMFGMMLGAGIKLIAENPLDRHDMLVIAVSIGVGQGFAAVPDSMALMPENIKVLLETGIVPAAILAVVMNLTRPKPDEGVPLDVDVPLPDSAPEERRDRR</sequence>
<dbReference type="PROSITE" id="PS01116">
    <property type="entry name" value="XANTH_URACIL_PERMASE"/>
    <property type="match status" value="1"/>
</dbReference>
<comment type="caution">
    <text evidence="10">The sequence shown here is derived from an EMBL/GenBank/DDBJ whole genome shotgun (WGS) entry which is preliminary data.</text>
</comment>
<keyword evidence="6 9" id="KW-1133">Transmembrane helix</keyword>
<evidence type="ECO:0000256" key="1">
    <source>
        <dbReference type="ARBA" id="ARBA00004651"/>
    </source>
</evidence>
<evidence type="ECO:0000313" key="11">
    <source>
        <dbReference type="Proteomes" id="UP000316988"/>
    </source>
</evidence>
<feature type="transmembrane region" description="Helical" evidence="9">
    <location>
        <begin position="211"/>
        <end position="231"/>
    </location>
</feature>
<keyword evidence="11" id="KW-1185">Reference proteome</keyword>
<evidence type="ECO:0000256" key="8">
    <source>
        <dbReference type="SAM" id="MobiDB-lite"/>
    </source>
</evidence>
<dbReference type="GO" id="GO:0042907">
    <property type="term" value="F:xanthine transmembrane transporter activity"/>
    <property type="evidence" value="ECO:0007669"/>
    <property type="project" value="TreeGrafter"/>
</dbReference>
<dbReference type="InterPro" id="IPR006043">
    <property type="entry name" value="NCS2"/>
</dbReference>
<dbReference type="NCBIfam" id="TIGR03173">
    <property type="entry name" value="pbuX"/>
    <property type="match status" value="1"/>
</dbReference>
<dbReference type="InterPro" id="IPR006042">
    <property type="entry name" value="Xan_ur_permease"/>
</dbReference>
<name>A0A554RWE8_9ACTN</name>
<evidence type="ECO:0000256" key="3">
    <source>
        <dbReference type="ARBA" id="ARBA00022448"/>
    </source>
</evidence>
<reference evidence="10 11" key="1">
    <citation type="submission" date="2019-07" db="EMBL/GenBank/DDBJ databases">
        <authorList>
            <person name="Zhao L.H."/>
        </authorList>
    </citation>
    <scope>NUCLEOTIDE SEQUENCE [LARGE SCALE GENOMIC DNA]</scope>
    <source>
        <strain evidence="10 11">Co35</strain>
    </source>
</reference>
<evidence type="ECO:0000256" key="9">
    <source>
        <dbReference type="SAM" id="Phobius"/>
    </source>
</evidence>
<evidence type="ECO:0000313" key="10">
    <source>
        <dbReference type="EMBL" id="TSD58426.1"/>
    </source>
</evidence>
<keyword evidence="3" id="KW-0813">Transport</keyword>
<dbReference type="Proteomes" id="UP000316988">
    <property type="component" value="Unassembled WGS sequence"/>
</dbReference>
<feature type="transmembrane region" description="Helical" evidence="9">
    <location>
        <begin position="124"/>
        <end position="143"/>
    </location>
</feature>
<feature type="transmembrane region" description="Helical" evidence="9">
    <location>
        <begin position="47"/>
        <end position="68"/>
    </location>
</feature>
<evidence type="ECO:0000256" key="2">
    <source>
        <dbReference type="ARBA" id="ARBA00008821"/>
    </source>
</evidence>
<keyword evidence="5 9" id="KW-0812">Transmembrane</keyword>
<evidence type="ECO:0000256" key="7">
    <source>
        <dbReference type="ARBA" id="ARBA00023136"/>
    </source>
</evidence>